<feature type="signal peptide" evidence="9">
    <location>
        <begin position="1"/>
        <end position="23"/>
    </location>
</feature>
<name>A0A2K5MS16_CERAT</name>
<dbReference type="Pfam" id="PF23105">
    <property type="entry name" value="EGF_integrin"/>
    <property type="match status" value="1"/>
</dbReference>
<evidence type="ECO:0000256" key="3">
    <source>
        <dbReference type="ARBA" id="ARBA00022536"/>
    </source>
</evidence>
<evidence type="ECO:0000259" key="11">
    <source>
        <dbReference type="Pfam" id="PF23105"/>
    </source>
</evidence>
<dbReference type="PROSITE" id="PS52047">
    <property type="entry name" value="I_EGF_2"/>
    <property type="match status" value="6"/>
</dbReference>
<evidence type="ECO:0000256" key="1">
    <source>
        <dbReference type="ARBA" id="ARBA00004613"/>
    </source>
</evidence>
<keyword evidence="3" id="KW-0245">EGF-like domain</keyword>
<evidence type="ECO:0000256" key="6">
    <source>
        <dbReference type="ARBA" id="ARBA00023157"/>
    </source>
</evidence>
<evidence type="ECO:0000256" key="7">
    <source>
        <dbReference type="ARBA" id="ARBA00023180"/>
    </source>
</evidence>
<dbReference type="Bgee" id="ENSCATG00000037265">
    <property type="expression patterns" value="Expressed in cerebellum and 7 other cell types or tissues"/>
</dbReference>
<keyword evidence="5" id="KW-0677">Repeat</keyword>
<feature type="domain" description="Epidermal growth factor-like" evidence="10">
    <location>
        <begin position="280"/>
        <end position="310"/>
    </location>
</feature>
<gene>
    <name evidence="12" type="primary">ITGBL1</name>
</gene>
<keyword evidence="2" id="KW-0964">Secreted</keyword>
<dbReference type="RefSeq" id="XP_011890747.1">
    <property type="nucleotide sequence ID" value="XM_012035357.1"/>
</dbReference>
<evidence type="ECO:0000256" key="2">
    <source>
        <dbReference type="ARBA" id="ARBA00022525"/>
    </source>
</evidence>
<reference evidence="12" key="1">
    <citation type="submission" date="2025-08" db="UniProtKB">
        <authorList>
            <consortium name="Ensembl"/>
        </authorList>
    </citation>
    <scope>IDENTIFICATION</scope>
</reference>
<dbReference type="PANTHER" id="PTHR10082:SF60">
    <property type="entry name" value="INTEGRIN BETA-PS"/>
    <property type="match status" value="1"/>
</dbReference>
<dbReference type="InterPro" id="IPR015812">
    <property type="entry name" value="Integrin_bsu"/>
</dbReference>
<dbReference type="InterPro" id="IPR057243">
    <property type="entry name" value="Integrin_I-EGF_CS"/>
</dbReference>
<dbReference type="GO" id="GO:0007229">
    <property type="term" value="P:integrin-mediated signaling pathway"/>
    <property type="evidence" value="ECO:0007669"/>
    <property type="project" value="TreeGrafter"/>
</dbReference>
<dbReference type="PROSITE" id="PS00243">
    <property type="entry name" value="I_EGF_1"/>
    <property type="match status" value="4"/>
</dbReference>
<evidence type="ECO:0000256" key="4">
    <source>
        <dbReference type="ARBA" id="ARBA00022729"/>
    </source>
</evidence>
<dbReference type="GO" id="GO:0033627">
    <property type="term" value="P:cell adhesion mediated by integrin"/>
    <property type="evidence" value="ECO:0007669"/>
    <property type="project" value="TreeGrafter"/>
</dbReference>
<dbReference type="PANTHER" id="PTHR10082">
    <property type="entry name" value="INTEGRIN BETA SUBUNIT"/>
    <property type="match status" value="1"/>
</dbReference>
<keyword evidence="4 9" id="KW-0732">Signal</keyword>
<dbReference type="GO" id="GO:0009986">
    <property type="term" value="C:cell surface"/>
    <property type="evidence" value="ECO:0007669"/>
    <property type="project" value="TreeGrafter"/>
</dbReference>
<dbReference type="FunFam" id="2.10.25.10:FF:000481">
    <property type="entry name" value="Integrin subunit beta like 1"/>
    <property type="match status" value="1"/>
</dbReference>
<dbReference type="GO" id="GO:0007160">
    <property type="term" value="P:cell-matrix adhesion"/>
    <property type="evidence" value="ECO:0007669"/>
    <property type="project" value="TreeGrafter"/>
</dbReference>
<comment type="subcellular location">
    <subcellularLocation>
        <location evidence="1">Secreted</location>
    </subcellularLocation>
</comment>
<dbReference type="GO" id="GO:0098609">
    <property type="term" value="P:cell-cell adhesion"/>
    <property type="evidence" value="ECO:0007669"/>
    <property type="project" value="TreeGrafter"/>
</dbReference>
<evidence type="ECO:0000256" key="8">
    <source>
        <dbReference type="ARBA" id="ARBA00068076"/>
    </source>
</evidence>
<dbReference type="GO" id="GO:0005925">
    <property type="term" value="C:focal adhesion"/>
    <property type="evidence" value="ECO:0007669"/>
    <property type="project" value="TreeGrafter"/>
</dbReference>
<dbReference type="GO" id="GO:0005576">
    <property type="term" value="C:extracellular region"/>
    <property type="evidence" value="ECO:0007669"/>
    <property type="project" value="UniProtKB-SubCell"/>
</dbReference>
<dbReference type="Pfam" id="PF07974">
    <property type="entry name" value="EGF_2"/>
    <property type="match status" value="5"/>
</dbReference>
<accession>A0A2K5MS16</accession>
<reference evidence="12" key="2">
    <citation type="submission" date="2025-09" db="UniProtKB">
        <authorList>
            <consortium name="Ensembl"/>
        </authorList>
    </citation>
    <scope>IDENTIFICATION</scope>
</reference>
<feature type="chain" id="PRO_5014475005" description="Integrin beta-like protein 1" evidence="9">
    <location>
        <begin position="24"/>
        <end position="406"/>
    </location>
</feature>
<dbReference type="Proteomes" id="UP000233060">
    <property type="component" value="Unassembled WGS sequence"/>
</dbReference>
<feature type="domain" description="Epidermal growth factor-like" evidence="10">
    <location>
        <begin position="367"/>
        <end position="397"/>
    </location>
</feature>
<dbReference type="FunFam" id="2.10.25.10:FF:000374">
    <property type="entry name" value="Integrin subunit beta like 1"/>
    <property type="match status" value="1"/>
</dbReference>
<evidence type="ECO:0000256" key="9">
    <source>
        <dbReference type="SAM" id="SignalP"/>
    </source>
</evidence>
<feature type="domain" description="Epidermal growth factor-like" evidence="10">
    <location>
        <begin position="239"/>
        <end position="273"/>
    </location>
</feature>
<evidence type="ECO:0000313" key="13">
    <source>
        <dbReference type="Proteomes" id="UP000233060"/>
    </source>
</evidence>
<dbReference type="Gene3D" id="2.10.25.10">
    <property type="entry name" value="Laminin"/>
    <property type="match status" value="8"/>
</dbReference>
<protein>
    <recommendedName>
        <fullName evidence="8">Integrin beta-like protein 1</fullName>
    </recommendedName>
</protein>
<organism evidence="12 13">
    <name type="scientific">Cercocebus atys</name>
    <name type="common">Sooty mangabey</name>
    <name type="synonym">Cercocebus torquatus atys</name>
    <dbReference type="NCBI Taxonomy" id="9531"/>
    <lineage>
        <taxon>Eukaryota</taxon>
        <taxon>Metazoa</taxon>
        <taxon>Chordata</taxon>
        <taxon>Craniata</taxon>
        <taxon>Vertebrata</taxon>
        <taxon>Euteleostomi</taxon>
        <taxon>Mammalia</taxon>
        <taxon>Eutheria</taxon>
        <taxon>Euarchontoglires</taxon>
        <taxon>Primates</taxon>
        <taxon>Haplorrhini</taxon>
        <taxon>Catarrhini</taxon>
        <taxon>Cercopithecidae</taxon>
        <taxon>Cercopithecinae</taxon>
        <taxon>Cercocebus</taxon>
    </lineage>
</organism>
<keyword evidence="13" id="KW-1185">Reference proteome</keyword>
<feature type="domain" description="Epidermal growth factor-like" evidence="10">
    <location>
        <begin position="197"/>
        <end position="222"/>
    </location>
</feature>
<dbReference type="InterPro" id="IPR013111">
    <property type="entry name" value="EGF_extracell"/>
</dbReference>
<dbReference type="GO" id="GO:0008305">
    <property type="term" value="C:integrin complex"/>
    <property type="evidence" value="ECO:0007669"/>
    <property type="project" value="TreeGrafter"/>
</dbReference>
<evidence type="ECO:0000256" key="5">
    <source>
        <dbReference type="ARBA" id="ARBA00022737"/>
    </source>
</evidence>
<proteinExistence type="predicted"/>
<feature type="domain" description="Epidermal growth factor-like" evidence="10">
    <location>
        <begin position="96"/>
        <end position="126"/>
    </location>
</feature>
<dbReference type="GeneID" id="105574434"/>
<dbReference type="GeneTree" id="ENSGT01150000286919"/>
<keyword evidence="6" id="KW-1015">Disulfide bond</keyword>
<dbReference type="FunFam" id="2.10.25.10:FF:000175">
    <property type="entry name" value="Integrin subunit beta-like 1"/>
    <property type="match status" value="1"/>
</dbReference>
<dbReference type="GO" id="GO:0005178">
    <property type="term" value="F:integrin binding"/>
    <property type="evidence" value="ECO:0007669"/>
    <property type="project" value="TreeGrafter"/>
</dbReference>
<dbReference type="FunFam" id="2.10.25.10:FF:000042">
    <property type="entry name" value="Integrin subunit beta-like 1"/>
    <property type="match status" value="3"/>
</dbReference>
<dbReference type="FunFam" id="2.10.25.10:FF:000249">
    <property type="entry name" value="Integrin subunit beta like 1"/>
    <property type="match status" value="1"/>
</dbReference>
<sequence>MHPPGFRNFLLLASSLLFAGLSAVPQSFSPSLRSWPGAACRLSRAESERRCRAPGQPPGAALCHGRGRCDCGVCICHVTEPGMFFGPLCECHEWVCETYDGSTCAGHGKCDCGKCKCDQGWYGDACQYPTHCDLTKKKSNQMCKNSQDIICSNAGTCVCGECTCHDVDPTGDWGDIHGDTCECDERDCRAVYDRYSDDFCSGHGQCNCGRCDCKAGWYGKKCEHPQSCTLSPEESIRKCQGSSDLPCSGRGKCECGKCTCYPPGDRRVYGKTCECDDRRCEDLDGVVCGGHGTCSCGRCICERGWFGKLCQHPRKCNMTEEQSKNLCESADGILCSGKGSCHCGKCICSAEEWYISGEFCDCDDRDCDKHDGLICTGNGICSCGNCECWDGWNGNACEIWLGSEYP</sequence>
<dbReference type="FunFam" id="2.10.25.10:FF:000384">
    <property type="entry name" value="Integrin subunit beta like 1"/>
    <property type="match status" value="1"/>
</dbReference>
<dbReference type="GO" id="GO:0016477">
    <property type="term" value="P:cell migration"/>
    <property type="evidence" value="ECO:0007669"/>
    <property type="project" value="TreeGrafter"/>
</dbReference>
<feature type="domain" description="Integrin beta epidermal growth factor-like" evidence="11">
    <location>
        <begin position="46"/>
        <end position="90"/>
    </location>
</feature>
<keyword evidence="7" id="KW-0325">Glycoprotein</keyword>
<dbReference type="CTD" id="9358"/>
<dbReference type="SUPFAM" id="SSF57196">
    <property type="entry name" value="EGF/Laminin"/>
    <property type="match status" value="5"/>
</dbReference>
<dbReference type="AlphaFoldDB" id="A0A2K5MS16"/>
<evidence type="ECO:0000313" key="12">
    <source>
        <dbReference type="Ensembl" id="ENSCATP00000027885.1"/>
    </source>
</evidence>
<dbReference type="InterPro" id="IPR057073">
    <property type="entry name" value="EGF_integrin_2"/>
</dbReference>
<evidence type="ECO:0000259" key="10">
    <source>
        <dbReference type="Pfam" id="PF07974"/>
    </source>
</evidence>
<dbReference type="Ensembl" id="ENSCATT00000052133.1">
    <property type="protein sequence ID" value="ENSCATP00000027885.1"/>
    <property type="gene ID" value="ENSCATG00000037265.1"/>
</dbReference>